<reference evidence="1 2" key="1">
    <citation type="submission" date="2019-03" db="EMBL/GenBank/DDBJ databases">
        <title>Genomic Encyclopedia of Type Strains, Phase III (KMG-III): the genomes of soil and plant-associated and newly described type strains.</title>
        <authorList>
            <person name="Whitman W."/>
        </authorList>
    </citation>
    <scope>NUCLEOTIDE SEQUENCE [LARGE SCALE GENOMIC DNA]</scope>
    <source>
        <strain evidence="1 2">CECT 7378</strain>
    </source>
</reference>
<dbReference type="Proteomes" id="UP000294656">
    <property type="component" value="Unassembled WGS sequence"/>
</dbReference>
<keyword evidence="2" id="KW-1185">Reference proteome</keyword>
<name>A0A4R6MEE0_9GAMM</name>
<dbReference type="AlphaFoldDB" id="A0A4R6MEE0"/>
<proteinExistence type="predicted"/>
<dbReference type="EMBL" id="SNXC01000009">
    <property type="protein sequence ID" value="TDP00004.1"/>
    <property type="molecule type" value="Genomic_DNA"/>
</dbReference>
<comment type="caution">
    <text evidence="1">The sequence shown here is derived from an EMBL/GenBank/DDBJ whole genome shotgun (WGS) entry which is preliminary data.</text>
</comment>
<accession>A0A4R6MEE0</accession>
<evidence type="ECO:0000313" key="1">
    <source>
        <dbReference type="EMBL" id="TDP00004.1"/>
    </source>
</evidence>
<evidence type="ECO:0000313" key="2">
    <source>
        <dbReference type="Proteomes" id="UP000294656"/>
    </source>
</evidence>
<dbReference type="RefSeq" id="WP_133502822.1">
    <property type="nucleotide sequence ID" value="NZ_SNXC01000009.1"/>
</dbReference>
<protein>
    <submittedName>
        <fullName evidence="1">Uncharacterized protein</fullName>
    </submittedName>
</protein>
<sequence>MDLRRVFFIGNIVLLGIAPSFTYAFSSSSLDDFLDQLDEDIQDEVDDIEQQIEDLEEGQTPSEALQEQIDQNAQTITSLANNVSQNADSELEKELLDVNNEADRAVLSLEDAIGQYDDKAVYYAKLAADAKEQGLTSLENAYTAMSEAWREMMNKYESELQVQYEDILSDITASEDSSFVLVGQEAQFENVSESDETVPELFPSSSIGFNSSSKGFSIPLSFTVSDWSRVSVVTPYSKGSFRSPLLTLGLFTNDVLFDYIGIRSQLLLDDDLRYGYGIKVKERIGSLALLVDYSLGQTNYDYDYMSWHYGVGWQFDDAMVYGIYNQTEIEPETTSTRLSSNDITFGVQSKITLFGIYPPGINLNVSVITPQKNEMRFREETKELDGEGWRYQFGMSAAF</sequence>
<dbReference type="OrthoDB" id="9844289at2"/>
<organism evidence="1 2">
    <name type="scientific">Marinomonas balearica</name>
    <dbReference type="NCBI Taxonomy" id="491947"/>
    <lineage>
        <taxon>Bacteria</taxon>
        <taxon>Pseudomonadati</taxon>
        <taxon>Pseudomonadota</taxon>
        <taxon>Gammaproteobacteria</taxon>
        <taxon>Oceanospirillales</taxon>
        <taxon>Oceanospirillaceae</taxon>
        <taxon>Marinomonas</taxon>
    </lineage>
</organism>
<gene>
    <name evidence="1" type="ORF">DFP79_1022</name>
</gene>